<evidence type="ECO:0000313" key="1">
    <source>
        <dbReference type="EMBL" id="QOR62040.1"/>
    </source>
</evidence>
<evidence type="ECO:0000313" key="2">
    <source>
        <dbReference type="Proteomes" id="UP000595074"/>
    </source>
</evidence>
<proteinExistence type="predicted"/>
<dbReference type="Pfam" id="PF13289">
    <property type="entry name" value="SIR2_2"/>
    <property type="match status" value="1"/>
</dbReference>
<dbReference type="RefSeq" id="WP_197548743.1">
    <property type="nucleotide sequence ID" value="NZ_CP063164.1"/>
</dbReference>
<organism evidence="1 2">
    <name type="scientific">Sulfurovum indicum</name>
    <dbReference type="NCBI Taxonomy" id="2779528"/>
    <lineage>
        <taxon>Bacteria</taxon>
        <taxon>Pseudomonadati</taxon>
        <taxon>Campylobacterota</taxon>
        <taxon>Epsilonproteobacteria</taxon>
        <taxon>Campylobacterales</taxon>
        <taxon>Sulfurovaceae</taxon>
        <taxon>Sulfurovum</taxon>
    </lineage>
</organism>
<gene>
    <name evidence="1" type="ORF">IMZ28_00705</name>
</gene>
<dbReference type="EMBL" id="CP063164">
    <property type="protein sequence ID" value="QOR62040.1"/>
    <property type="molecule type" value="Genomic_DNA"/>
</dbReference>
<dbReference type="Proteomes" id="UP000595074">
    <property type="component" value="Chromosome"/>
</dbReference>
<reference evidence="1 2" key="1">
    <citation type="submission" date="2020-10" db="EMBL/GenBank/DDBJ databases">
        <title>The genome of sulfurovum sp.</title>
        <authorList>
            <person name="Xie S."/>
            <person name="Shao Z."/>
            <person name="Jiang L."/>
        </authorList>
    </citation>
    <scope>NUCLEOTIDE SEQUENCE [LARGE SCALE GENOMIC DNA]</scope>
    <source>
        <strain evidence="1 2">ST-419</strain>
    </source>
</reference>
<dbReference type="AlphaFoldDB" id="A0A7M1S6Q3"/>
<dbReference type="InterPro" id="IPR029035">
    <property type="entry name" value="DHS-like_NAD/FAD-binding_dom"/>
</dbReference>
<protein>
    <submittedName>
        <fullName evidence="1">SIR2 family protein</fullName>
    </submittedName>
</protein>
<accession>A0A7M1S6Q3</accession>
<sequence>MTKKAESWCDRDEHHLFELYEDFNEWLEGDEGLAVREANYIDGLSQPSKAFYASDKEAYEQALERYRQERYHEVLSKEYIAEHFSDEHWYEKNVSRFDQLVDRIASGDVVPFIGAGLSVAGGFSTWEGHLRQQGRTAGIDAEHIEGLLSSGQYETVIEEIEESRGREVFAQEIRDVFGKTGELTQVTLLISELFTDTLLTTNYDKLIEQAYDTGANNLQIISGRNATEEPKADHVTVVKLHGDVDDQTTCILSKNQYDEAYGNEHINMHLPIPKLLEYYYKNSSLLFLGSSLNSDRTVQVFRTIKESLGDVEIPPHFSIEAAPETEKELVERNAYLVNLGIAPIWFEKGRYEYIENILRLARNEVRYRGIGESEVEEIVETKKPCKLDIELSEFLHDLIDLMPLMHWLHRHVPQKETAKYLQSMQRVFYADSFFIDNVDENLRIGVENLTRALSNKPKFDGYTHEKLLVAFKSFQKYFQSIGIQPYPTDGTEWNIHELFTIPYTQFDSSELTASNPNHHLSRLAMILLEHGRNQKHSPKNYCELPSSLNVEISDYLTVILKEKLGIEIPDRIQNGHIDEIRELCKSAWDHQEELHYVGFLQRVMRCFSKT</sequence>
<dbReference type="KEGG" id="sinu:IMZ28_00705"/>
<name>A0A7M1S6Q3_9BACT</name>
<keyword evidence="2" id="KW-1185">Reference proteome</keyword>
<dbReference type="SUPFAM" id="SSF52467">
    <property type="entry name" value="DHS-like NAD/FAD-binding domain"/>
    <property type="match status" value="1"/>
</dbReference>